<feature type="non-terminal residue" evidence="3">
    <location>
        <position position="191"/>
    </location>
</feature>
<evidence type="ECO:0000256" key="2">
    <source>
        <dbReference type="ARBA" id="ARBA00023016"/>
    </source>
</evidence>
<organism evidence="3 4">
    <name type="scientific">Neobacillus paridis</name>
    <dbReference type="NCBI Taxonomy" id="2803862"/>
    <lineage>
        <taxon>Bacteria</taxon>
        <taxon>Bacillati</taxon>
        <taxon>Bacillota</taxon>
        <taxon>Bacilli</taxon>
        <taxon>Bacillales</taxon>
        <taxon>Bacillaceae</taxon>
        <taxon>Neobacillus</taxon>
    </lineage>
</organism>
<dbReference type="Proteomes" id="UP000623967">
    <property type="component" value="Unassembled WGS sequence"/>
</dbReference>
<keyword evidence="2" id="KW-0346">Stress response</keyword>
<dbReference type="SUPFAM" id="SSF46565">
    <property type="entry name" value="Chaperone J-domain"/>
    <property type="match status" value="1"/>
</dbReference>
<accession>A0ABS1TV70</accession>
<protein>
    <submittedName>
        <fullName evidence="3">Uncharacterized protein</fullName>
    </submittedName>
</protein>
<dbReference type="InterPro" id="IPR001623">
    <property type="entry name" value="DnaJ_domain"/>
</dbReference>
<dbReference type="InterPro" id="IPR036869">
    <property type="entry name" value="J_dom_sf"/>
</dbReference>
<reference evidence="3 4" key="1">
    <citation type="submission" date="2021-01" db="EMBL/GenBank/DDBJ databases">
        <title>Genome public.</title>
        <authorList>
            <person name="Liu C."/>
            <person name="Sun Q."/>
        </authorList>
    </citation>
    <scope>NUCLEOTIDE SEQUENCE [LARGE SCALE GENOMIC DNA]</scope>
    <source>
        <strain evidence="3 4">YIM B02564</strain>
    </source>
</reference>
<feature type="non-terminal residue" evidence="3">
    <location>
        <position position="1"/>
    </location>
</feature>
<evidence type="ECO:0000313" key="3">
    <source>
        <dbReference type="EMBL" id="MBL4953775.1"/>
    </source>
</evidence>
<sequence length="191" mass="21001">RIAAQRWQDDLQRAQALWQCIEAADGFLVEDGKVAALRPVSSVSQEVERLIMRQACSWLGVDPDSDCRRPRGRPRGAGEEGDFILVEVNESNEVIGRLKKDFMGVRAGTDLAELGLLRLIEILGALRTQGLDVDAEYLEAYLDAAAPDWRTQGASYAAGAESGEGITPDPYEVLGVPRDAPMEDIVKAYRR</sequence>
<evidence type="ECO:0000256" key="1">
    <source>
        <dbReference type="ARBA" id="ARBA00022705"/>
    </source>
</evidence>
<name>A0ABS1TV70_9BACI</name>
<keyword evidence="4" id="KW-1185">Reference proteome</keyword>
<dbReference type="CDD" id="cd06257">
    <property type="entry name" value="DnaJ"/>
    <property type="match status" value="1"/>
</dbReference>
<dbReference type="EMBL" id="JAESWB010000237">
    <property type="protein sequence ID" value="MBL4953775.1"/>
    <property type="molecule type" value="Genomic_DNA"/>
</dbReference>
<evidence type="ECO:0000313" key="4">
    <source>
        <dbReference type="Proteomes" id="UP000623967"/>
    </source>
</evidence>
<keyword evidence="1" id="KW-0235">DNA replication</keyword>
<comment type="caution">
    <text evidence="3">The sequence shown here is derived from an EMBL/GenBank/DDBJ whole genome shotgun (WGS) entry which is preliminary data.</text>
</comment>
<proteinExistence type="predicted"/>
<gene>
    <name evidence="3" type="ORF">JK635_16450</name>
</gene>